<organism evidence="2 3">
    <name type="scientific">Enterococcus casseliflavus</name>
    <name type="common">Enterococcus flavescens</name>
    <dbReference type="NCBI Taxonomy" id="37734"/>
    <lineage>
        <taxon>Bacteria</taxon>
        <taxon>Bacillati</taxon>
        <taxon>Bacillota</taxon>
        <taxon>Bacilli</taxon>
        <taxon>Lactobacillales</taxon>
        <taxon>Enterococcaceae</taxon>
        <taxon>Enterococcus</taxon>
    </lineage>
</organism>
<dbReference type="GO" id="GO:0016787">
    <property type="term" value="F:hydrolase activity"/>
    <property type="evidence" value="ECO:0007669"/>
    <property type="project" value="UniProtKB-KW"/>
</dbReference>
<keyword evidence="2" id="KW-0378">Hydrolase</keyword>
<accession>A0A415EYJ5</accession>
<reference evidence="2 3" key="1">
    <citation type="submission" date="2018-08" db="EMBL/GenBank/DDBJ databases">
        <title>A genome reference for cultivated species of the human gut microbiota.</title>
        <authorList>
            <person name="Zou Y."/>
            <person name="Xue W."/>
            <person name="Luo G."/>
        </authorList>
    </citation>
    <scope>NUCLEOTIDE SEQUENCE [LARGE SCALE GENOMIC DNA]</scope>
    <source>
        <strain evidence="2 3">AF48-16</strain>
    </source>
</reference>
<proteinExistence type="predicted"/>
<gene>
    <name evidence="2" type="ORF">DW084_01600</name>
</gene>
<sequence>MGFTMIEKIYLEINGVKQGLIVERNMNKNAPVLLFVHGTAPILPFIWKRQVKFNQDFHTCYWDQRWVGMSCSLPDEEAFNIETLTADVLKVTEQLRYMFNQDKIYVLGHSWGSYIASLAVQEKPDYYYAYIGVGQINCMRNSEKEKYQAILKEAYRRNDKIALRRFEKLDLPDNFFDTYKINKESMPYGSASMKYTEKYGFGVTREGYQNSKLLKAVFLFPYYTVNEKICFFKGMFQASEKLISQILDTPLQQVVRNIEIPIHIIHGELDSSTSYKEAKRFFHSVDANEKNFYTFSHSAHMPFIDEPDKFMEVLSKVKCF</sequence>
<feature type="domain" description="AB hydrolase-1" evidence="1">
    <location>
        <begin position="31"/>
        <end position="307"/>
    </location>
</feature>
<dbReference type="InterPro" id="IPR029058">
    <property type="entry name" value="AB_hydrolase_fold"/>
</dbReference>
<dbReference type="PANTHER" id="PTHR43433">
    <property type="entry name" value="HYDROLASE, ALPHA/BETA FOLD FAMILY PROTEIN"/>
    <property type="match status" value="1"/>
</dbReference>
<evidence type="ECO:0000313" key="3">
    <source>
        <dbReference type="Proteomes" id="UP000286288"/>
    </source>
</evidence>
<comment type="caution">
    <text evidence="2">The sequence shown here is derived from an EMBL/GenBank/DDBJ whole genome shotgun (WGS) entry which is preliminary data.</text>
</comment>
<dbReference type="EMBL" id="QRMZ01000001">
    <property type="protein sequence ID" value="RHK08374.1"/>
    <property type="molecule type" value="Genomic_DNA"/>
</dbReference>
<dbReference type="Pfam" id="PF00561">
    <property type="entry name" value="Abhydrolase_1"/>
    <property type="match status" value="1"/>
</dbReference>
<evidence type="ECO:0000259" key="1">
    <source>
        <dbReference type="Pfam" id="PF00561"/>
    </source>
</evidence>
<dbReference type="SUPFAM" id="SSF53474">
    <property type="entry name" value="alpha/beta-Hydrolases"/>
    <property type="match status" value="1"/>
</dbReference>
<dbReference type="InterPro" id="IPR000073">
    <property type="entry name" value="AB_hydrolase_1"/>
</dbReference>
<dbReference type="Gene3D" id="3.40.50.1820">
    <property type="entry name" value="alpha/beta hydrolase"/>
    <property type="match status" value="1"/>
</dbReference>
<dbReference type="AlphaFoldDB" id="A0A415EYJ5"/>
<name>A0A415EYJ5_ENTCA</name>
<protein>
    <submittedName>
        <fullName evidence="2">Alpha/beta hydrolase</fullName>
    </submittedName>
</protein>
<dbReference type="InterPro" id="IPR050471">
    <property type="entry name" value="AB_hydrolase"/>
</dbReference>
<evidence type="ECO:0000313" key="2">
    <source>
        <dbReference type="EMBL" id="RHK08374.1"/>
    </source>
</evidence>
<dbReference type="PANTHER" id="PTHR43433:SF10">
    <property type="entry name" value="AB HYDROLASE-1 DOMAIN-CONTAINING PROTEIN"/>
    <property type="match status" value="1"/>
</dbReference>
<dbReference type="Proteomes" id="UP000286288">
    <property type="component" value="Unassembled WGS sequence"/>
</dbReference>